<dbReference type="EMBL" id="CAUYUE010000005">
    <property type="protein sequence ID" value="CAK0773972.1"/>
    <property type="molecule type" value="Genomic_DNA"/>
</dbReference>
<dbReference type="Proteomes" id="UP001314263">
    <property type="component" value="Unassembled WGS sequence"/>
</dbReference>
<evidence type="ECO:0000313" key="3">
    <source>
        <dbReference type="Proteomes" id="UP001314263"/>
    </source>
</evidence>
<proteinExistence type="predicted"/>
<dbReference type="AlphaFoldDB" id="A0AAV1I0L8"/>
<accession>A0AAV1I0L8</accession>
<comment type="caution">
    <text evidence="2">The sequence shown here is derived from an EMBL/GenBank/DDBJ whole genome shotgun (WGS) entry which is preliminary data.</text>
</comment>
<evidence type="ECO:0000256" key="1">
    <source>
        <dbReference type="SAM" id="SignalP"/>
    </source>
</evidence>
<name>A0AAV1I0L8_9CHLO</name>
<sequence>MKTSRCLVAAALLLCCTSGAFGRSLQGSSGHLSMQAKTGDAKTVQEAYDEQVDQLADMISTVFMVHSGTNLETFSHLNKSLVITAAEIALHNFFNQTKEYIVGTFELLKEIPQDIKGLPQNISDAIASTPDPNQLKNHTYLMESFENLVAGLEAPFGIVGSGSIFSYAPCFVNLAPAAISAFATGVSVAPSLAVITPEGVNIQPQGLNIQPVLVTIFPVGVNVQPQGLNIAPALIAVTPGRVSINPQGGTIGPALISVAAAASP</sequence>
<evidence type="ECO:0000313" key="2">
    <source>
        <dbReference type="EMBL" id="CAK0773972.1"/>
    </source>
</evidence>
<reference evidence="2 3" key="1">
    <citation type="submission" date="2023-10" db="EMBL/GenBank/DDBJ databases">
        <authorList>
            <person name="Maclean D."/>
            <person name="Macfadyen A."/>
        </authorList>
    </citation>
    <scope>NUCLEOTIDE SEQUENCE [LARGE SCALE GENOMIC DNA]</scope>
</reference>
<feature type="signal peptide" evidence="1">
    <location>
        <begin position="1"/>
        <end position="22"/>
    </location>
</feature>
<feature type="chain" id="PRO_5043886343" evidence="1">
    <location>
        <begin position="23"/>
        <end position="264"/>
    </location>
</feature>
<gene>
    <name evidence="2" type="ORF">CVIRNUC_004121</name>
</gene>
<protein>
    <submittedName>
        <fullName evidence="2">Uncharacterized protein</fullName>
    </submittedName>
</protein>
<keyword evidence="1" id="KW-0732">Signal</keyword>
<organism evidence="2 3">
    <name type="scientific">Coccomyxa viridis</name>
    <dbReference type="NCBI Taxonomy" id="1274662"/>
    <lineage>
        <taxon>Eukaryota</taxon>
        <taxon>Viridiplantae</taxon>
        <taxon>Chlorophyta</taxon>
        <taxon>core chlorophytes</taxon>
        <taxon>Trebouxiophyceae</taxon>
        <taxon>Trebouxiophyceae incertae sedis</taxon>
        <taxon>Coccomyxaceae</taxon>
        <taxon>Coccomyxa</taxon>
    </lineage>
</organism>
<keyword evidence="3" id="KW-1185">Reference proteome</keyword>